<keyword evidence="2 4" id="KW-0863">Zinc-finger</keyword>
<evidence type="ECO:0000259" key="7">
    <source>
        <dbReference type="PROSITE" id="PS50089"/>
    </source>
</evidence>
<proteinExistence type="predicted"/>
<comment type="caution">
    <text evidence="8">The sequence shown here is derived from an EMBL/GenBank/DDBJ whole genome shotgun (WGS) entry which is preliminary data.</text>
</comment>
<dbReference type="SUPFAM" id="SSF57850">
    <property type="entry name" value="RING/U-box"/>
    <property type="match status" value="1"/>
</dbReference>
<dbReference type="EMBL" id="CAJFCJ010000019">
    <property type="protein sequence ID" value="CAD5123364.1"/>
    <property type="molecule type" value="Genomic_DNA"/>
</dbReference>
<dbReference type="Gene3D" id="2.130.10.10">
    <property type="entry name" value="YVTN repeat-like/Quinoprotein amine dehydrogenase"/>
    <property type="match status" value="1"/>
</dbReference>
<evidence type="ECO:0000256" key="5">
    <source>
        <dbReference type="PROSITE-ProRule" id="PRU00221"/>
    </source>
</evidence>
<feature type="domain" description="RING-type" evidence="7">
    <location>
        <begin position="38"/>
        <end position="76"/>
    </location>
</feature>
<dbReference type="InterPro" id="IPR036322">
    <property type="entry name" value="WD40_repeat_dom_sf"/>
</dbReference>
<sequence>MNDLSNGSLFRKKRKHSDSPERSKRKQTFDIPSDPCLCILCRKRMKDPHSIVCGHTFCKKCIIKHLHDSRECPICKMIISEGADGIFPNHSIRQIIEMINQTMVEGNFTLSSKHCQDCIKHRSLNTGSPFCSFHKFVQKLDMNNERDKDRLRQLIVEKRNHTLSVIKKTSDTMNEVPMMVDLDDMLNSPVELNSQNLPILNMGPVEDTDDMTADEQLKRLNPYLNEIEKEFKETARDPKGIEEFNQKIYDITQVSKSRTVGTLSYIDKPTNKSICIVSSIEVSPNGEYCAAAGVLRLVKIFDMTNIVQNSLHDRLNPYLNSPSLILRNKHKISAISWSRFYLKSLLTADYEGNLVLWNISTKKAVMLFKTHEKRCWDVEFSKCEPNLFISAGDDATVRLWSVKDRNEISLIKADYNVCTAKFNPEKSNEFVYGCSDHKLYYYDMRNVSKPLHVLRGHEKAVNHCKFINANEFASASVDGKIKVWKLDENTGKFNCNRSLEGHKNFKNFVGLSGRNRYLVCGSEDNSLYVYHKDFNFPICHHPFDARMADDYKSVRSEFSSGASSFVSTVCWQENSNFVLAGNSAGLIRYVHLY</sequence>
<dbReference type="SMART" id="SM00184">
    <property type="entry name" value="RING"/>
    <property type="match status" value="1"/>
</dbReference>
<feature type="repeat" description="WD" evidence="5">
    <location>
        <begin position="368"/>
        <end position="410"/>
    </location>
</feature>
<organism evidence="8 9">
    <name type="scientific">Dimorphilus gyrociliatus</name>
    <dbReference type="NCBI Taxonomy" id="2664684"/>
    <lineage>
        <taxon>Eukaryota</taxon>
        <taxon>Metazoa</taxon>
        <taxon>Spiralia</taxon>
        <taxon>Lophotrochozoa</taxon>
        <taxon>Annelida</taxon>
        <taxon>Polychaeta</taxon>
        <taxon>Polychaeta incertae sedis</taxon>
        <taxon>Dinophilidae</taxon>
        <taxon>Dimorphilus</taxon>
    </lineage>
</organism>
<protein>
    <submittedName>
        <fullName evidence="8">DgyrCDS11721</fullName>
    </submittedName>
</protein>
<dbReference type="GO" id="GO:0008270">
    <property type="term" value="F:zinc ion binding"/>
    <property type="evidence" value="ECO:0007669"/>
    <property type="project" value="UniProtKB-KW"/>
</dbReference>
<keyword evidence="3" id="KW-0862">Zinc</keyword>
<dbReference type="SUPFAM" id="SSF50978">
    <property type="entry name" value="WD40 repeat-like"/>
    <property type="match status" value="1"/>
</dbReference>
<keyword evidence="5" id="KW-0853">WD repeat</keyword>
<dbReference type="Pfam" id="PF13923">
    <property type="entry name" value="zf-C3HC4_2"/>
    <property type="match status" value="1"/>
</dbReference>
<dbReference type="OrthoDB" id="273771at2759"/>
<evidence type="ECO:0000256" key="1">
    <source>
        <dbReference type="ARBA" id="ARBA00022723"/>
    </source>
</evidence>
<dbReference type="InterPro" id="IPR013083">
    <property type="entry name" value="Znf_RING/FYVE/PHD"/>
</dbReference>
<dbReference type="PANTHER" id="PTHR44080">
    <property type="entry name" value="E3 UBIQUITIN-PROTEIN LIGASE COP1"/>
    <property type="match status" value="1"/>
</dbReference>
<evidence type="ECO:0000313" key="9">
    <source>
        <dbReference type="Proteomes" id="UP000549394"/>
    </source>
</evidence>
<accession>A0A7I8W490</accession>
<name>A0A7I8W490_9ANNE</name>
<feature type="repeat" description="WD" evidence="5">
    <location>
        <begin position="454"/>
        <end position="494"/>
    </location>
</feature>
<dbReference type="InterPro" id="IPR001841">
    <property type="entry name" value="Znf_RING"/>
</dbReference>
<keyword evidence="9" id="KW-1185">Reference proteome</keyword>
<dbReference type="GO" id="GO:0061630">
    <property type="term" value="F:ubiquitin protein ligase activity"/>
    <property type="evidence" value="ECO:0007669"/>
    <property type="project" value="InterPro"/>
</dbReference>
<dbReference type="PROSITE" id="PS50082">
    <property type="entry name" value="WD_REPEATS_2"/>
    <property type="match status" value="2"/>
</dbReference>
<evidence type="ECO:0000256" key="2">
    <source>
        <dbReference type="ARBA" id="ARBA00022771"/>
    </source>
</evidence>
<dbReference type="InterPro" id="IPR015943">
    <property type="entry name" value="WD40/YVTN_repeat-like_dom_sf"/>
</dbReference>
<feature type="region of interest" description="Disordered" evidence="6">
    <location>
        <begin position="1"/>
        <end position="28"/>
    </location>
</feature>
<dbReference type="InterPro" id="IPR001680">
    <property type="entry name" value="WD40_rpt"/>
</dbReference>
<dbReference type="AlphaFoldDB" id="A0A7I8W490"/>
<dbReference type="InterPro" id="IPR017907">
    <property type="entry name" value="Znf_RING_CS"/>
</dbReference>
<dbReference type="PROSITE" id="PS00518">
    <property type="entry name" value="ZF_RING_1"/>
    <property type="match status" value="1"/>
</dbReference>
<dbReference type="Pfam" id="PF00400">
    <property type="entry name" value="WD40"/>
    <property type="match status" value="3"/>
</dbReference>
<evidence type="ECO:0000256" key="3">
    <source>
        <dbReference type="ARBA" id="ARBA00022833"/>
    </source>
</evidence>
<evidence type="ECO:0000256" key="6">
    <source>
        <dbReference type="SAM" id="MobiDB-lite"/>
    </source>
</evidence>
<dbReference type="Proteomes" id="UP000549394">
    <property type="component" value="Unassembled WGS sequence"/>
</dbReference>
<evidence type="ECO:0000256" key="4">
    <source>
        <dbReference type="PROSITE-ProRule" id="PRU00175"/>
    </source>
</evidence>
<dbReference type="InterPro" id="IPR042755">
    <property type="entry name" value="COP1"/>
</dbReference>
<dbReference type="SMART" id="SM00320">
    <property type="entry name" value="WD40"/>
    <property type="match status" value="7"/>
</dbReference>
<evidence type="ECO:0000313" key="8">
    <source>
        <dbReference type="EMBL" id="CAD5123364.1"/>
    </source>
</evidence>
<dbReference type="Gene3D" id="3.30.40.10">
    <property type="entry name" value="Zinc/RING finger domain, C3HC4 (zinc finger)"/>
    <property type="match status" value="1"/>
</dbReference>
<gene>
    <name evidence="8" type="ORF">DGYR_LOCUS11049</name>
</gene>
<dbReference type="PROSITE" id="PS50089">
    <property type="entry name" value="ZF_RING_2"/>
    <property type="match status" value="1"/>
</dbReference>
<keyword evidence="1" id="KW-0479">Metal-binding</keyword>
<reference evidence="8 9" key="1">
    <citation type="submission" date="2020-08" db="EMBL/GenBank/DDBJ databases">
        <authorList>
            <person name="Hejnol A."/>
        </authorList>
    </citation>
    <scope>NUCLEOTIDE SEQUENCE [LARGE SCALE GENOMIC DNA]</scope>
</reference>